<dbReference type="Proteomes" id="UP000050640">
    <property type="component" value="Unplaced"/>
</dbReference>
<protein>
    <submittedName>
        <fullName evidence="3">Uncharacterized protein</fullName>
    </submittedName>
</protein>
<dbReference type="AlphaFoldDB" id="A0A0R3RUG6"/>
<proteinExistence type="predicted"/>
<sequence>MPHRRTSMGQLKHRIFRKKSASFTKIELDEEKIGEETDENEGKNAASGSKTWTNAMGRSLRRRLSAFRKDSNDNESSVISKSIPERVNVIQLRNSSSHRNSPSNTVR</sequence>
<name>A0A0R3RUG6_9BILA</name>
<feature type="compositionally biased region" description="Low complexity" evidence="1">
    <location>
        <begin position="93"/>
        <end position="107"/>
    </location>
</feature>
<dbReference type="WBParaSite" id="EEL_0000566901-mRNA-1">
    <property type="protein sequence ID" value="EEL_0000566901-mRNA-1"/>
    <property type="gene ID" value="EEL_0000566901"/>
</dbReference>
<accession>A0A0R3RUG6</accession>
<organism evidence="2 3">
    <name type="scientific">Elaeophora elaphi</name>
    <dbReference type="NCBI Taxonomy" id="1147741"/>
    <lineage>
        <taxon>Eukaryota</taxon>
        <taxon>Metazoa</taxon>
        <taxon>Ecdysozoa</taxon>
        <taxon>Nematoda</taxon>
        <taxon>Chromadorea</taxon>
        <taxon>Rhabditida</taxon>
        <taxon>Spirurina</taxon>
        <taxon>Spiruromorpha</taxon>
        <taxon>Filarioidea</taxon>
        <taxon>Onchocercidae</taxon>
        <taxon>Elaeophora</taxon>
    </lineage>
</organism>
<feature type="compositionally biased region" description="Acidic residues" evidence="1">
    <location>
        <begin position="29"/>
        <end position="39"/>
    </location>
</feature>
<keyword evidence="2" id="KW-1185">Reference proteome</keyword>
<feature type="region of interest" description="Disordered" evidence="1">
    <location>
        <begin position="29"/>
        <end position="107"/>
    </location>
</feature>
<feature type="compositionally biased region" description="Polar residues" evidence="1">
    <location>
        <begin position="46"/>
        <end position="56"/>
    </location>
</feature>
<evidence type="ECO:0000313" key="2">
    <source>
        <dbReference type="Proteomes" id="UP000050640"/>
    </source>
</evidence>
<evidence type="ECO:0000256" key="1">
    <source>
        <dbReference type="SAM" id="MobiDB-lite"/>
    </source>
</evidence>
<reference evidence="3" key="1">
    <citation type="submission" date="2017-02" db="UniProtKB">
        <authorList>
            <consortium name="WormBaseParasite"/>
        </authorList>
    </citation>
    <scope>IDENTIFICATION</scope>
</reference>
<evidence type="ECO:0000313" key="3">
    <source>
        <dbReference type="WBParaSite" id="EEL_0000566901-mRNA-1"/>
    </source>
</evidence>